<organism evidence="7 8">
    <name type="scientific">Podila verticillata NRRL 6337</name>
    <dbReference type="NCBI Taxonomy" id="1069443"/>
    <lineage>
        <taxon>Eukaryota</taxon>
        <taxon>Fungi</taxon>
        <taxon>Fungi incertae sedis</taxon>
        <taxon>Mucoromycota</taxon>
        <taxon>Mortierellomycotina</taxon>
        <taxon>Mortierellomycetes</taxon>
        <taxon>Mortierellales</taxon>
        <taxon>Mortierellaceae</taxon>
        <taxon>Podila</taxon>
    </lineage>
</organism>
<feature type="compositionally biased region" description="Low complexity" evidence="5">
    <location>
        <begin position="146"/>
        <end position="158"/>
    </location>
</feature>
<evidence type="ECO:0008006" key="9">
    <source>
        <dbReference type="Google" id="ProtNLM"/>
    </source>
</evidence>
<feature type="compositionally biased region" description="Polar residues" evidence="5">
    <location>
        <begin position="117"/>
        <end position="138"/>
    </location>
</feature>
<feature type="transmembrane region" description="Helical" evidence="6">
    <location>
        <begin position="350"/>
        <end position="371"/>
    </location>
</feature>
<feature type="compositionally biased region" description="Polar residues" evidence="5">
    <location>
        <begin position="69"/>
        <end position="87"/>
    </location>
</feature>
<evidence type="ECO:0000313" key="8">
    <source>
        <dbReference type="Proteomes" id="UP000243308"/>
    </source>
</evidence>
<evidence type="ECO:0000256" key="2">
    <source>
        <dbReference type="ARBA" id="ARBA00022692"/>
    </source>
</evidence>
<sequence>MAYNQANTADRGDPVHQNHRSHSSFELSSDNDVTASGSPYLEFLNTSFSTDQDLSLPDRVITPSPLLENANSPYSNTGRNGSNLSTTPRDRILNSLFKRGSKETLSTASSSSPRISNKPQATQRSNANNSVGALSQHQGAAMSEGSTRSLSPSLASSSPVPPKSILKSKPQGTQANALPSIPYSTRPQQPQPSRSQDAHLQYLLTNDYNNNNHNTNNTYDNMNHNRFQPQSQPLHSQQQLYTQPLSPLSAPQPMLGNELGRPASPFAMGRSDSPSGRLGGAFGGTNTSSLSSTHRSSKQLAGPGMDSNYNMTESDTTLEGLAERWRSYQALMRKRYAEEPFFRRWTKSKWMLLFSSLLMLGYSVAVLVVAVGYQSGRFENAEVAVEFHSKIIHLAMAASIAGIATAAVGLYGIVRENRVWLSWYTFLLWPVFALYVAVGYEAFKGTQSNRRARLRNAWTNTYTREQRLLVQKNLKCCGFQDPSYFGAYDLRCFPMTNLPGCQHKYNQYEYNLLTSCWTYSFSIAPVQLFVMVVALLCSNHVDGMLRSGRPGLKSFKEE</sequence>
<evidence type="ECO:0000313" key="7">
    <source>
        <dbReference type="EMBL" id="KFH62627.1"/>
    </source>
</evidence>
<dbReference type="EMBL" id="KN042431">
    <property type="protein sequence ID" value="KFH62627.1"/>
    <property type="molecule type" value="Genomic_DNA"/>
</dbReference>
<proteinExistence type="predicted"/>
<keyword evidence="4 6" id="KW-0472">Membrane</keyword>
<protein>
    <recommendedName>
        <fullName evidence="9">Tetraspanin Tsp2</fullName>
    </recommendedName>
</protein>
<dbReference type="InterPro" id="IPR018499">
    <property type="entry name" value="Tetraspanin/Peripherin"/>
</dbReference>
<name>A0A086TL00_9FUNG</name>
<feature type="region of interest" description="Disordered" evidence="5">
    <location>
        <begin position="1"/>
        <end position="32"/>
    </location>
</feature>
<dbReference type="GO" id="GO:0016020">
    <property type="term" value="C:membrane"/>
    <property type="evidence" value="ECO:0007669"/>
    <property type="project" value="UniProtKB-SubCell"/>
</dbReference>
<feature type="compositionally biased region" description="Low complexity" evidence="5">
    <location>
        <begin position="186"/>
        <end position="195"/>
    </location>
</feature>
<accession>A0A086TL00</accession>
<gene>
    <name evidence="7" type="ORF">MVEG_12019</name>
</gene>
<feature type="transmembrane region" description="Helical" evidence="6">
    <location>
        <begin position="391"/>
        <end position="414"/>
    </location>
</feature>
<evidence type="ECO:0000256" key="1">
    <source>
        <dbReference type="ARBA" id="ARBA00004141"/>
    </source>
</evidence>
<keyword evidence="8" id="KW-1185">Reference proteome</keyword>
<reference evidence="7 8" key="1">
    <citation type="submission" date="2011-02" db="EMBL/GenBank/DDBJ databases">
        <title>The Genome Sequence of Mortierella verticillata NRRL 6337.</title>
        <authorList>
            <consortium name="The Broad Institute Genome Sequencing Platform"/>
            <person name="Russ C."/>
            <person name="Cuomo C."/>
            <person name="Burger G."/>
            <person name="Gray M.W."/>
            <person name="Holland P.W.H."/>
            <person name="King N."/>
            <person name="Lang F.B.F."/>
            <person name="Roger A.J."/>
            <person name="Ruiz-Trillo I."/>
            <person name="Young S.K."/>
            <person name="Zeng Q."/>
            <person name="Gargeya S."/>
            <person name="Alvarado L."/>
            <person name="Berlin A."/>
            <person name="Chapman S.B."/>
            <person name="Chen Z."/>
            <person name="Freedman E."/>
            <person name="Gellesch M."/>
            <person name="Goldberg J."/>
            <person name="Griggs A."/>
            <person name="Gujja S."/>
            <person name="Heilman E."/>
            <person name="Heiman D."/>
            <person name="Howarth C."/>
            <person name="Mehta T."/>
            <person name="Neiman D."/>
            <person name="Pearson M."/>
            <person name="Roberts A."/>
            <person name="Saif S."/>
            <person name="Shea T."/>
            <person name="Shenoy N."/>
            <person name="Sisk P."/>
            <person name="Stolte C."/>
            <person name="Sykes S."/>
            <person name="White J."/>
            <person name="Yandava C."/>
            <person name="Haas B."/>
            <person name="Nusbaum C."/>
            <person name="Birren B."/>
        </authorList>
    </citation>
    <scope>NUCLEOTIDE SEQUENCE [LARGE SCALE GENOMIC DNA]</scope>
    <source>
        <strain evidence="7 8">NRRL 6337</strain>
    </source>
</reference>
<feature type="transmembrane region" description="Helical" evidence="6">
    <location>
        <begin position="421"/>
        <end position="440"/>
    </location>
</feature>
<feature type="compositionally biased region" description="Low complexity" evidence="5">
    <location>
        <begin position="285"/>
        <end position="294"/>
    </location>
</feature>
<evidence type="ECO:0000256" key="3">
    <source>
        <dbReference type="ARBA" id="ARBA00022989"/>
    </source>
</evidence>
<evidence type="ECO:0000256" key="6">
    <source>
        <dbReference type="SAM" id="Phobius"/>
    </source>
</evidence>
<dbReference type="Pfam" id="PF00335">
    <property type="entry name" value="Tetraspanin"/>
    <property type="match status" value="1"/>
</dbReference>
<comment type="subcellular location">
    <subcellularLocation>
        <location evidence="1">Membrane</location>
        <topology evidence="1">Multi-pass membrane protein</topology>
    </subcellularLocation>
</comment>
<feature type="compositionally biased region" description="Polar residues" evidence="5">
    <location>
        <begin position="170"/>
        <end position="185"/>
    </location>
</feature>
<feature type="transmembrane region" description="Helical" evidence="6">
    <location>
        <begin position="517"/>
        <end position="537"/>
    </location>
</feature>
<dbReference type="Proteomes" id="UP000243308">
    <property type="component" value="Unassembled WGS sequence"/>
</dbReference>
<dbReference type="AlphaFoldDB" id="A0A086TL00"/>
<feature type="compositionally biased region" description="Low complexity" evidence="5">
    <location>
        <begin position="206"/>
        <end position="240"/>
    </location>
</feature>
<keyword evidence="2 6" id="KW-0812">Transmembrane</keyword>
<dbReference type="OrthoDB" id="2156690at2759"/>
<keyword evidence="3 6" id="KW-1133">Transmembrane helix</keyword>
<evidence type="ECO:0000256" key="5">
    <source>
        <dbReference type="SAM" id="MobiDB-lite"/>
    </source>
</evidence>
<feature type="region of interest" description="Disordered" evidence="5">
    <location>
        <begin position="53"/>
        <end position="312"/>
    </location>
</feature>
<evidence type="ECO:0000256" key="4">
    <source>
        <dbReference type="ARBA" id="ARBA00023136"/>
    </source>
</evidence>
<feature type="compositionally biased region" description="Low complexity" evidence="5">
    <location>
        <begin position="103"/>
        <end position="116"/>
    </location>
</feature>